<evidence type="ECO:0000313" key="3">
    <source>
        <dbReference type="EMBL" id="CAD8702560.1"/>
    </source>
</evidence>
<dbReference type="EMBL" id="HBFC01009069">
    <property type="protein sequence ID" value="CAD8702560.1"/>
    <property type="molecule type" value="Transcribed_RNA"/>
</dbReference>
<sequence length="466" mass="50915">MAILRRGTASVLVLLIFTCCVSLRPLAEAGGTLKARRPARGVDAGPPERIEAKRLQNAGLALGGVRGEGRHRPRRALLQEAPLQPEEEPNGEWYPRYASPLAGAALDELQSGWGTHALFAAKETQSSEEENEEGMGEGEDQGKGQGTGQFAAEGGERDVNQEWRSYAKVVARQAKGSTADRVPEHEKQAWDTGGRFANFHEAFNPQQKAAATVRNEMRTKALKKETENDQADPLDWYGRRAEEKRQLEAEEQWMVGAAEVEQHRVAMRTKAAARARVIVAETVSQTAAANAATAAAKVQTAAVKAQVAAQATAAKQQAIALNAQKIKAAHDKGLIRTFKQNSHQTGTMHVGDIIKKTGQTARELKKSPDTHPGRRAKEHHPAHLGGQRTSLDSAGRISGKVGSQYYWLNHKVSSGYYNHARLRAMEKGREQNNARTKEPRPMGGNRGRGQEVNTPRATRRQRGGNK</sequence>
<feature type="signal peptide" evidence="2">
    <location>
        <begin position="1"/>
        <end position="29"/>
    </location>
</feature>
<gene>
    <name evidence="3" type="ORF">MANT1106_LOCUS5242</name>
</gene>
<feature type="chain" id="PRO_5030573074" description="Nuclease associated modular domain-containing protein" evidence="2">
    <location>
        <begin position="30"/>
        <end position="466"/>
    </location>
</feature>
<dbReference type="AlphaFoldDB" id="A0A7S0SEK2"/>
<accession>A0A7S0SEK2</accession>
<evidence type="ECO:0000256" key="2">
    <source>
        <dbReference type="SAM" id="SignalP"/>
    </source>
</evidence>
<feature type="compositionally biased region" description="Basic residues" evidence="1">
    <location>
        <begin position="373"/>
        <end position="382"/>
    </location>
</feature>
<evidence type="ECO:0008006" key="4">
    <source>
        <dbReference type="Google" id="ProtNLM"/>
    </source>
</evidence>
<feature type="compositionally biased region" description="Basic and acidic residues" evidence="1">
    <location>
        <begin position="362"/>
        <end position="372"/>
    </location>
</feature>
<feature type="region of interest" description="Disordered" evidence="1">
    <location>
        <begin position="358"/>
        <end position="396"/>
    </location>
</feature>
<proteinExistence type="predicted"/>
<evidence type="ECO:0000256" key="1">
    <source>
        <dbReference type="SAM" id="MobiDB-lite"/>
    </source>
</evidence>
<name>A0A7S0SEK2_9CHLO</name>
<feature type="region of interest" description="Disordered" evidence="1">
    <location>
        <begin position="62"/>
        <end position="92"/>
    </location>
</feature>
<feature type="region of interest" description="Disordered" evidence="1">
    <location>
        <begin position="427"/>
        <end position="466"/>
    </location>
</feature>
<keyword evidence="2" id="KW-0732">Signal</keyword>
<organism evidence="3">
    <name type="scientific">Mantoniella antarctica</name>
    <dbReference type="NCBI Taxonomy" id="81844"/>
    <lineage>
        <taxon>Eukaryota</taxon>
        <taxon>Viridiplantae</taxon>
        <taxon>Chlorophyta</taxon>
        <taxon>Mamiellophyceae</taxon>
        <taxon>Mamiellales</taxon>
        <taxon>Mamiellaceae</taxon>
        <taxon>Mantoniella</taxon>
    </lineage>
</organism>
<protein>
    <recommendedName>
        <fullName evidence="4">Nuclease associated modular domain-containing protein</fullName>
    </recommendedName>
</protein>
<feature type="compositionally biased region" description="Basic and acidic residues" evidence="1">
    <location>
        <begin position="427"/>
        <end position="440"/>
    </location>
</feature>
<reference evidence="3" key="1">
    <citation type="submission" date="2021-01" db="EMBL/GenBank/DDBJ databases">
        <authorList>
            <person name="Corre E."/>
            <person name="Pelletier E."/>
            <person name="Niang G."/>
            <person name="Scheremetjew M."/>
            <person name="Finn R."/>
            <person name="Kale V."/>
            <person name="Holt S."/>
            <person name="Cochrane G."/>
            <person name="Meng A."/>
            <person name="Brown T."/>
            <person name="Cohen L."/>
        </authorList>
    </citation>
    <scope>NUCLEOTIDE SEQUENCE</scope>
    <source>
        <strain evidence="3">SL-175</strain>
    </source>
</reference>
<feature type="compositionally biased region" description="Basic residues" evidence="1">
    <location>
        <begin position="457"/>
        <end position="466"/>
    </location>
</feature>
<feature type="compositionally biased region" description="Acidic residues" evidence="1">
    <location>
        <begin position="126"/>
        <end position="139"/>
    </location>
</feature>
<feature type="region of interest" description="Disordered" evidence="1">
    <location>
        <begin position="121"/>
        <end position="156"/>
    </location>
</feature>